<dbReference type="Proteomes" id="UP000701853">
    <property type="component" value="Chromosome 5"/>
</dbReference>
<dbReference type="EMBL" id="JAHUZN010000005">
    <property type="protein sequence ID" value="KAG8493159.1"/>
    <property type="molecule type" value="Genomic_DNA"/>
</dbReference>
<reference evidence="1 2" key="1">
    <citation type="journal article" date="2021" name="bioRxiv">
        <title>The Gossypium anomalum genome as a resource for cotton improvement and evolutionary analysis of hybrid incompatibility.</title>
        <authorList>
            <person name="Grover C.E."/>
            <person name="Yuan D."/>
            <person name="Arick M.A."/>
            <person name="Miller E.R."/>
            <person name="Hu G."/>
            <person name="Peterson D.G."/>
            <person name="Wendel J.F."/>
            <person name="Udall J.A."/>
        </authorList>
    </citation>
    <scope>NUCLEOTIDE SEQUENCE [LARGE SCALE GENOMIC DNA]</scope>
    <source>
        <strain evidence="1">JFW-Udall</strain>
        <tissue evidence="1">Leaf</tissue>
    </source>
</reference>
<sequence length="110" mass="12036">MEGLQNLVHSFPKDAKSKSPSFLSQILYSLRGSEVVPTLLLSIPFRGLLGKSSCCGNSMEFVSSPESPSTTPSNAKYDIGLPSFSSNFYAYCNVINIFKSVGFHVMKMEN</sequence>
<accession>A0A8J5ZNG3</accession>
<keyword evidence="2" id="KW-1185">Reference proteome</keyword>
<dbReference type="AlphaFoldDB" id="A0A8J5ZNG3"/>
<name>A0A8J5ZNG3_9ROSI</name>
<gene>
    <name evidence="1" type="ORF">CXB51_010529</name>
</gene>
<evidence type="ECO:0000313" key="1">
    <source>
        <dbReference type="EMBL" id="KAG8493159.1"/>
    </source>
</evidence>
<evidence type="ECO:0000313" key="2">
    <source>
        <dbReference type="Proteomes" id="UP000701853"/>
    </source>
</evidence>
<comment type="caution">
    <text evidence="1">The sequence shown here is derived from an EMBL/GenBank/DDBJ whole genome shotgun (WGS) entry which is preliminary data.</text>
</comment>
<protein>
    <submittedName>
        <fullName evidence="1">Uncharacterized protein</fullName>
    </submittedName>
</protein>
<proteinExistence type="predicted"/>
<organism evidence="1 2">
    <name type="scientific">Gossypium anomalum</name>
    <dbReference type="NCBI Taxonomy" id="47600"/>
    <lineage>
        <taxon>Eukaryota</taxon>
        <taxon>Viridiplantae</taxon>
        <taxon>Streptophyta</taxon>
        <taxon>Embryophyta</taxon>
        <taxon>Tracheophyta</taxon>
        <taxon>Spermatophyta</taxon>
        <taxon>Magnoliopsida</taxon>
        <taxon>eudicotyledons</taxon>
        <taxon>Gunneridae</taxon>
        <taxon>Pentapetalae</taxon>
        <taxon>rosids</taxon>
        <taxon>malvids</taxon>
        <taxon>Malvales</taxon>
        <taxon>Malvaceae</taxon>
        <taxon>Malvoideae</taxon>
        <taxon>Gossypium</taxon>
    </lineage>
</organism>